<keyword evidence="2" id="KW-1003">Cell membrane</keyword>
<keyword evidence="3 4" id="KW-0472">Membrane</keyword>
<dbReference type="PROSITE" id="PS51831">
    <property type="entry name" value="HD"/>
    <property type="match status" value="1"/>
</dbReference>
<feature type="transmembrane region" description="Helical" evidence="4">
    <location>
        <begin position="12"/>
        <end position="33"/>
    </location>
</feature>
<comment type="subcellular location">
    <subcellularLocation>
        <location evidence="1">Cell membrane</location>
    </subcellularLocation>
</comment>
<dbReference type="InterPro" id="IPR003660">
    <property type="entry name" value="HAMP_dom"/>
</dbReference>
<organism evidence="8 9">
    <name type="scientific">Paenibacillus rhizoplanae</name>
    <dbReference type="NCBI Taxonomy" id="1917181"/>
    <lineage>
        <taxon>Bacteria</taxon>
        <taxon>Bacillati</taxon>
        <taxon>Bacillota</taxon>
        <taxon>Bacilli</taxon>
        <taxon>Bacillales</taxon>
        <taxon>Paenibacillaceae</taxon>
        <taxon>Paenibacillus</taxon>
    </lineage>
</organism>
<accession>A0ABW5FHK5</accession>
<sequence>MRLYRGFLRSQIRNYVFGSTVAVLAVGSLLMLSSLEISRVEYYRLLLVLIFSFVIMASIEITVFLRQIRPIRAALVQENATLPMLEEAYLHAHQLPKRAIQRIMGPHLLGLSVPALLLTFWMIHAGWVTFPYIYLILAMCCAVLVACMHSLIEFFLTCTAIIPLIKEFRNRALEQYGVDFALEGHVFVPIRPKFLVSCMLIGTFPLFLFIMATHIRMNGEGDSIVVVGLQSYWAWAGMVLLIGTLFSSIAAWLLTNSVQHPIHELYQAMNQVKDGNLVQVQDEYSDEFSKLVAGFNMMVRGLQAREQQSRQLLDSYFSTLAVALDARDSYTAGHSLRVAEYSVIIGQLAGLRGQELDDLRKSALLHDIGKIGVRDSILFKEEALTDEEFLQIQSHTVLGENILRQIEPADKMAPFLGGVRSHHERYDGHGYPDGLAGMNIPLHGRIIAVADAYDAMTSDRPYRKGMDHERALGILEQGSGSQWDPEFAGLFLGYFGRKPEARKDAQPVQAG</sequence>
<evidence type="ECO:0000256" key="1">
    <source>
        <dbReference type="ARBA" id="ARBA00004236"/>
    </source>
</evidence>
<dbReference type="SUPFAM" id="SSF109604">
    <property type="entry name" value="HD-domain/PDEase-like"/>
    <property type="match status" value="1"/>
</dbReference>
<feature type="domain" description="HD-GYP" evidence="7">
    <location>
        <begin position="309"/>
        <end position="507"/>
    </location>
</feature>
<dbReference type="RefSeq" id="WP_209994600.1">
    <property type="nucleotide sequence ID" value="NZ_JBHSVQ010000001.1"/>
</dbReference>
<dbReference type="CDD" id="cd06225">
    <property type="entry name" value="HAMP"/>
    <property type="match status" value="1"/>
</dbReference>
<dbReference type="InterPro" id="IPR037522">
    <property type="entry name" value="HD_GYP_dom"/>
</dbReference>
<dbReference type="CDD" id="cd00077">
    <property type="entry name" value="HDc"/>
    <property type="match status" value="1"/>
</dbReference>
<dbReference type="Gene3D" id="6.10.340.10">
    <property type="match status" value="1"/>
</dbReference>
<keyword evidence="4" id="KW-1133">Transmembrane helix</keyword>
<evidence type="ECO:0000256" key="2">
    <source>
        <dbReference type="ARBA" id="ARBA00022475"/>
    </source>
</evidence>
<dbReference type="EC" id="3.1.4.-" evidence="8"/>
<dbReference type="Pfam" id="PF13487">
    <property type="entry name" value="HD_5"/>
    <property type="match status" value="1"/>
</dbReference>
<feature type="transmembrane region" description="Helical" evidence="4">
    <location>
        <begin position="133"/>
        <end position="165"/>
    </location>
</feature>
<dbReference type="PROSITE" id="PS50885">
    <property type="entry name" value="HAMP"/>
    <property type="match status" value="1"/>
</dbReference>
<dbReference type="Gene3D" id="1.10.3210.10">
    <property type="entry name" value="Hypothetical protein af1432"/>
    <property type="match status" value="1"/>
</dbReference>
<dbReference type="EMBL" id="JBHUKY010000104">
    <property type="protein sequence ID" value="MFD2414473.1"/>
    <property type="molecule type" value="Genomic_DNA"/>
</dbReference>
<name>A0ABW5FHK5_9BACL</name>
<keyword evidence="4" id="KW-0812">Transmembrane</keyword>
<evidence type="ECO:0000259" key="7">
    <source>
        <dbReference type="PROSITE" id="PS51832"/>
    </source>
</evidence>
<keyword evidence="9" id="KW-1185">Reference proteome</keyword>
<evidence type="ECO:0000259" key="5">
    <source>
        <dbReference type="PROSITE" id="PS50885"/>
    </source>
</evidence>
<dbReference type="InterPro" id="IPR003607">
    <property type="entry name" value="HD/PDEase_dom"/>
</dbReference>
<proteinExistence type="predicted"/>
<gene>
    <name evidence="8" type="ORF">ACFSX3_31990</name>
</gene>
<dbReference type="Proteomes" id="UP001597448">
    <property type="component" value="Unassembled WGS sequence"/>
</dbReference>
<evidence type="ECO:0000256" key="3">
    <source>
        <dbReference type="ARBA" id="ARBA00023136"/>
    </source>
</evidence>
<feature type="transmembrane region" description="Helical" evidence="4">
    <location>
        <begin position="232"/>
        <end position="254"/>
    </location>
</feature>
<reference evidence="9" key="1">
    <citation type="journal article" date="2019" name="Int. J. Syst. Evol. Microbiol.">
        <title>The Global Catalogue of Microorganisms (GCM) 10K type strain sequencing project: providing services to taxonomists for standard genome sequencing and annotation.</title>
        <authorList>
            <consortium name="The Broad Institute Genomics Platform"/>
            <consortium name="The Broad Institute Genome Sequencing Center for Infectious Disease"/>
            <person name="Wu L."/>
            <person name="Ma J."/>
        </authorList>
    </citation>
    <scope>NUCLEOTIDE SEQUENCE [LARGE SCALE GENOMIC DNA]</scope>
    <source>
        <strain evidence="9">CCM 8725</strain>
    </source>
</reference>
<protein>
    <submittedName>
        <fullName evidence="8">HD-GYP domain-containing protein</fullName>
        <ecNumber evidence="8">3.1.4.-</ecNumber>
    </submittedName>
</protein>
<keyword evidence="8" id="KW-0378">Hydrolase</keyword>
<dbReference type="SMART" id="SM00304">
    <property type="entry name" value="HAMP"/>
    <property type="match status" value="1"/>
</dbReference>
<dbReference type="PANTHER" id="PTHR43155:SF2">
    <property type="entry name" value="CYCLIC DI-GMP PHOSPHODIESTERASE PA4108"/>
    <property type="match status" value="1"/>
</dbReference>
<dbReference type="PROSITE" id="PS51832">
    <property type="entry name" value="HD_GYP"/>
    <property type="match status" value="1"/>
</dbReference>
<dbReference type="Pfam" id="PF00672">
    <property type="entry name" value="HAMP"/>
    <property type="match status" value="1"/>
</dbReference>
<dbReference type="GO" id="GO:0016787">
    <property type="term" value="F:hydrolase activity"/>
    <property type="evidence" value="ECO:0007669"/>
    <property type="project" value="UniProtKB-KW"/>
</dbReference>
<dbReference type="PANTHER" id="PTHR43155">
    <property type="entry name" value="CYCLIC DI-GMP PHOSPHODIESTERASE PA4108-RELATED"/>
    <property type="match status" value="1"/>
</dbReference>
<feature type="transmembrane region" description="Helical" evidence="4">
    <location>
        <begin position="108"/>
        <end position="127"/>
    </location>
</feature>
<comment type="caution">
    <text evidence="8">The sequence shown here is derived from an EMBL/GenBank/DDBJ whole genome shotgun (WGS) entry which is preliminary data.</text>
</comment>
<feature type="domain" description="HAMP" evidence="5">
    <location>
        <begin position="256"/>
        <end position="307"/>
    </location>
</feature>
<feature type="transmembrane region" description="Helical" evidence="4">
    <location>
        <begin position="194"/>
        <end position="212"/>
    </location>
</feature>
<dbReference type="InterPro" id="IPR006674">
    <property type="entry name" value="HD_domain"/>
</dbReference>
<evidence type="ECO:0000259" key="6">
    <source>
        <dbReference type="PROSITE" id="PS51831"/>
    </source>
</evidence>
<dbReference type="SUPFAM" id="SSF158472">
    <property type="entry name" value="HAMP domain-like"/>
    <property type="match status" value="1"/>
</dbReference>
<feature type="transmembrane region" description="Helical" evidence="4">
    <location>
        <begin position="45"/>
        <end position="65"/>
    </location>
</feature>
<feature type="domain" description="HD" evidence="6">
    <location>
        <begin position="331"/>
        <end position="456"/>
    </location>
</feature>
<evidence type="ECO:0000313" key="8">
    <source>
        <dbReference type="EMBL" id="MFD2414473.1"/>
    </source>
</evidence>
<evidence type="ECO:0000313" key="9">
    <source>
        <dbReference type="Proteomes" id="UP001597448"/>
    </source>
</evidence>
<dbReference type="SMART" id="SM00471">
    <property type="entry name" value="HDc"/>
    <property type="match status" value="1"/>
</dbReference>
<evidence type="ECO:0000256" key="4">
    <source>
        <dbReference type="SAM" id="Phobius"/>
    </source>
</evidence>